<dbReference type="Gene3D" id="3.40.50.150">
    <property type="entry name" value="Vaccinia Virus protein VP39"/>
    <property type="match status" value="1"/>
</dbReference>
<keyword evidence="3" id="KW-0808">Transferase</keyword>
<evidence type="ECO:0000256" key="4">
    <source>
        <dbReference type="ARBA" id="ARBA00022691"/>
    </source>
</evidence>
<dbReference type="RefSeq" id="WP_013916904.1">
    <property type="nucleotide sequence ID" value="NC_015690.1"/>
</dbReference>
<dbReference type="GO" id="GO:0102559">
    <property type="term" value="F:peptide chain release factor N(5)-glutamine methyltransferase activity"/>
    <property type="evidence" value="ECO:0007669"/>
    <property type="project" value="UniProtKB-EC"/>
</dbReference>
<dbReference type="PANTHER" id="PTHR18895">
    <property type="entry name" value="HEMK METHYLTRANSFERASE"/>
    <property type="match status" value="1"/>
</dbReference>
<dbReference type="NCBIfam" id="TIGR00536">
    <property type="entry name" value="hemK_fam"/>
    <property type="match status" value="1"/>
</dbReference>
<dbReference type="Proteomes" id="UP000006620">
    <property type="component" value="Chromosome"/>
</dbReference>
<evidence type="ECO:0000256" key="5">
    <source>
        <dbReference type="ARBA" id="ARBA00048391"/>
    </source>
</evidence>
<reference evidence="7 8" key="2">
    <citation type="journal article" date="2013" name="Genome Announc.">
        <title>Genome Sequence of Growth-Improving Paenibacillus mucilaginosus Strain KNP414.</title>
        <authorList>
            <person name="Lu J.J."/>
            <person name="Wang J.F."/>
            <person name="Hu X.F."/>
        </authorList>
    </citation>
    <scope>NUCLEOTIDE SEQUENCE [LARGE SCALE GENOMIC DNA]</scope>
    <source>
        <strain evidence="7 8">KNP414</strain>
    </source>
</reference>
<accession>F8FD85</accession>
<dbReference type="SUPFAM" id="SSF53335">
    <property type="entry name" value="S-adenosyl-L-methionine-dependent methyltransferases"/>
    <property type="match status" value="1"/>
</dbReference>
<evidence type="ECO:0000313" key="8">
    <source>
        <dbReference type="Proteomes" id="UP000006620"/>
    </source>
</evidence>
<dbReference type="CDD" id="cd02440">
    <property type="entry name" value="AdoMet_MTases"/>
    <property type="match status" value="1"/>
</dbReference>
<evidence type="ECO:0000256" key="3">
    <source>
        <dbReference type="ARBA" id="ARBA00022679"/>
    </source>
</evidence>
<sequence length="264" mass="28951">MNYLDSSASAVSAQVISKLRAAGCVYAEEEARLLMNTARTPGELAELTERRAAGFPLESLIGWVEFCGLRIEVDPEVFVPRRRTEFLARQAVALAEPGDIVVDMCCGTGALGAVFIAEVGRIEVHAVDIDPAAVRCARRNLRSRNGFVYEGDLFEPLPDRLRGRIRILAANAPYVPTEDVKFLPREARIHEARRALDGGADGLDVQRRIAASAPLWLAKDGCLLVETSERQAPMTLELFAQYGLCPRMIRSEELDATVIIGTLT</sequence>
<dbReference type="EMBL" id="CP002869">
    <property type="protein sequence ID" value="AEI41745.1"/>
    <property type="molecule type" value="Genomic_DNA"/>
</dbReference>
<evidence type="ECO:0000256" key="1">
    <source>
        <dbReference type="ARBA" id="ARBA00012771"/>
    </source>
</evidence>
<evidence type="ECO:0000313" key="7">
    <source>
        <dbReference type="EMBL" id="AEI41745.1"/>
    </source>
</evidence>
<dbReference type="NCBIfam" id="TIGR03704">
    <property type="entry name" value="PrmC_rel_meth"/>
    <property type="match status" value="1"/>
</dbReference>
<organism evidence="7 8">
    <name type="scientific">Paenibacillus mucilaginosus (strain KNP414)</name>
    <dbReference type="NCBI Taxonomy" id="1036673"/>
    <lineage>
        <taxon>Bacteria</taxon>
        <taxon>Bacillati</taxon>
        <taxon>Bacillota</taxon>
        <taxon>Bacilli</taxon>
        <taxon>Bacillales</taxon>
        <taxon>Paenibacillaceae</taxon>
        <taxon>Paenibacillus</taxon>
    </lineage>
</organism>
<keyword evidence="4" id="KW-0949">S-adenosyl-L-methionine</keyword>
<evidence type="ECO:0000259" key="6">
    <source>
        <dbReference type="Pfam" id="PF05175"/>
    </source>
</evidence>
<keyword evidence="2 7" id="KW-0489">Methyltransferase</keyword>
<dbReference type="GO" id="GO:0032259">
    <property type="term" value="P:methylation"/>
    <property type="evidence" value="ECO:0007669"/>
    <property type="project" value="UniProtKB-KW"/>
</dbReference>
<feature type="domain" description="Methyltransferase small" evidence="6">
    <location>
        <begin position="97"/>
        <end position="198"/>
    </location>
</feature>
<protein>
    <recommendedName>
        <fullName evidence="1">peptide chain release factor N(5)-glutamine methyltransferase</fullName>
        <ecNumber evidence="1">2.1.1.297</ecNumber>
    </recommendedName>
</protein>
<dbReference type="KEGG" id="pms:KNP414_03187"/>
<dbReference type="PATRIC" id="fig|1036673.3.peg.2927"/>
<comment type="catalytic activity">
    <reaction evidence="5">
        <text>L-glutaminyl-[peptide chain release factor] + S-adenosyl-L-methionine = N(5)-methyl-L-glutaminyl-[peptide chain release factor] + S-adenosyl-L-homocysteine + H(+)</text>
        <dbReference type="Rhea" id="RHEA:42896"/>
        <dbReference type="Rhea" id="RHEA-COMP:10271"/>
        <dbReference type="Rhea" id="RHEA-COMP:10272"/>
        <dbReference type="ChEBI" id="CHEBI:15378"/>
        <dbReference type="ChEBI" id="CHEBI:30011"/>
        <dbReference type="ChEBI" id="CHEBI:57856"/>
        <dbReference type="ChEBI" id="CHEBI:59789"/>
        <dbReference type="ChEBI" id="CHEBI:61891"/>
        <dbReference type="EC" id="2.1.1.297"/>
    </reaction>
</comment>
<gene>
    <name evidence="7" type="ordered locus">KNP414_03187</name>
</gene>
<evidence type="ECO:0000256" key="2">
    <source>
        <dbReference type="ARBA" id="ARBA00022603"/>
    </source>
</evidence>
<dbReference type="Pfam" id="PF05175">
    <property type="entry name" value="MTS"/>
    <property type="match status" value="1"/>
</dbReference>
<dbReference type="InterPro" id="IPR004556">
    <property type="entry name" value="HemK-like"/>
</dbReference>
<dbReference type="PANTHER" id="PTHR18895:SF74">
    <property type="entry name" value="MTRF1L RELEASE FACTOR GLUTAMINE METHYLTRANSFERASE"/>
    <property type="match status" value="1"/>
</dbReference>
<dbReference type="EC" id="2.1.1.297" evidence="1"/>
<reference evidence="8" key="1">
    <citation type="submission" date="2011-06" db="EMBL/GenBank/DDBJ databases">
        <title>Complete genome sequence of Paenibacillus mucilaginosus KNP414.</title>
        <authorList>
            <person name="Wang J."/>
            <person name="Hu S."/>
            <person name="Hu X."/>
            <person name="Zhang B."/>
            <person name="Dong D."/>
            <person name="Zhang S."/>
            <person name="Zhao K."/>
            <person name="Wu D."/>
        </authorList>
    </citation>
    <scope>NUCLEOTIDE SEQUENCE [LARGE SCALE GENOMIC DNA]</scope>
    <source>
        <strain evidence="8">KNP414</strain>
    </source>
</reference>
<proteinExistence type="predicted"/>
<dbReference type="AlphaFoldDB" id="F8FD85"/>
<dbReference type="InterPro" id="IPR029063">
    <property type="entry name" value="SAM-dependent_MTases_sf"/>
</dbReference>
<dbReference type="InterPro" id="IPR022446">
    <property type="entry name" value="MeTrfrase_put"/>
</dbReference>
<dbReference type="InterPro" id="IPR007848">
    <property type="entry name" value="Small_mtfrase_dom"/>
</dbReference>
<dbReference type="HOGENOM" id="CLU_018398_4_2_9"/>
<name>F8FD85_PAEMK</name>
<dbReference type="InterPro" id="IPR050320">
    <property type="entry name" value="N5-glutamine_MTase"/>
</dbReference>